<keyword evidence="3" id="KW-1185">Reference proteome</keyword>
<evidence type="ECO:0000313" key="3">
    <source>
        <dbReference type="Proteomes" id="UP000019678"/>
    </source>
</evidence>
<dbReference type="EMBL" id="ASRX01000002">
    <property type="protein sequence ID" value="EYF08885.1"/>
    <property type="molecule type" value="Genomic_DNA"/>
</dbReference>
<protein>
    <submittedName>
        <fullName evidence="2">Uncharacterized protein</fullName>
    </submittedName>
</protein>
<evidence type="ECO:0000256" key="1">
    <source>
        <dbReference type="SAM" id="MobiDB-lite"/>
    </source>
</evidence>
<organism evidence="2 3">
    <name type="scientific">Chondromyces apiculatus DSM 436</name>
    <dbReference type="NCBI Taxonomy" id="1192034"/>
    <lineage>
        <taxon>Bacteria</taxon>
        <taxon>Pseudomonadati</taxon>
        <taxon>Myxococcota</taxon>
        <taxon>Polyangia</taxon>
        <taxon>Polyangiales</taxon>
        <taxon>Polyangiaceae</taxon>
        <taxon>Chondromyces</taxon>
    </lineage>
</organism>
<gene>
    <name evidence="2" type="ORF">CAP_2746</name>
</gene>
<comment type="caution">
    <text evidence="2">The sequence shown here is derived from an EMBL/GenBank/DDBJ whole genome shotgun (WGS) entry which is preliminary data.</text>
</comment>
<accession>A0A017TJ68</accession>
<reference evidence="2 3" key="1">
    <citation type="submission" date="2013-05" db="EMBL/GenBank/DDBJ databases">
        <title>Genome assembly of Chondromyces apiculatus DSM 436.</title>
        <authorList>
            <person name="Sharma G."/>
            <person name="Khatri I."/>
            <person name="Kaur C."/>
            <person name="Mayilraj S."/>
            <person name="Subramanian S."/>
        </authorList>
    </citation>
    <scope>NUCLEOTIDE SEQUENCE [LARGE SCALE GENOMIC DNA]</scope>
    <source>
        <strain evidence="2 3">DSM 436</strain>
    </source>
</reference>
<proteinExistence type="predicted"/>
<evidence type="ECO:0000313" key="2">
    <source>
        <dbReference type="EMBL" id="EYF08885.1"/>
    </source>
</evidence>
<name>A0A017TJ68_9BACT</name>
<feature type="region of interest" description="Disordered" evidence="1">
    <location>
        <begin position="18"/>
        <end position="46"/>
    </location>
</feature>
<dbReference type="AlphaFoldDB" id="A0A017TJ68"/>
<dbReference type="Proteomes" id="UP000019678">
    <property type="component" value="Unassembled WGS sequence"/>
</dbReference>
<sequence>MLQLRVAEQHADMRIEGHLGRIAPPPPASLVSAVAPRPHPWRRGVT</sequence>